<dbReference type="InterPro" id="IPR010982">
    <property type="entry name" value="Lambda_DNA-bd_dom_sf"/>
</dbReference>
<dbReference type="Gene3D" id="1.10.260.40">
    <property type="entry name" value="lambda repressor-like DNA-binding domains"/>
    <property type="match status" value="1"/>
</dbReference>
<evidence type="ECO:0000259" key="1">
    <source>
        <dbReference type="PROSITE" id="PS50943"/>
    </source>
</evidence>
<evidence type="ECO:0000313" key="3">
    <source>
        <dbReference type="Proteomes" id="UP001589774"/>
    </source>
</evidence>
<dbReference type="Proteomes" id="UP001589774">
    <property type="component" value="Unassembled WGS sequence"/>
</dbReference>
<sequence length="134" mass="15602">MLDKIDLDILALTIGKNISAYRTFRKEAIEVTARELNLDIETLQEIEKGAFSGLNLNLIVDIANYFNVTLQQLLNLQIVQVFNHSQNVLPGERKVILKNEQRDGYTFYINDLKEVIFQKEEKIKELELKLSEYK</sequence>
<feature type="domain" description="HTH cro/C1-type" evidence="1">
    <location>
        <begin position="33"/>
        <end position="73"/>
    </location>
</feature>
<reference evidence="2 3" key="1">
    <citation type="submission" date="2024-09" db="EMBL/GenBank/DDBJ databases">
        <authorList>
            <person name="Sun Q."/>
            <person name="Mori K."/>
        </authorList>
    </citation>
    <scope>NUCLEOTIDE SEQUENCE [LARGE SCALE GENOMIC DNA]</scope>
    <source>
        <strain evidence="2 3">CCM 7765</strain>
    </source>
</reference>
<dbReference type="InterPro" id="IPR001387">
    <property type="entry name" value="Cro/C1-type_HTH"/>
</dbReference>
<protein>
    <submittedName>
        <fullName evidence="2">Helix-turn-helix domain-containing protein</fullName>
    </submittedName>
</protein>
<gene>
    <name evidence="2" type="ORF">ACFFI0_10165</name>
</gene>
<name>A0ABV6HIF6_9SPHI</name>
<proteinExistence type="predicted"/>
<dbReference type="RefSeq" id="WP_130857506.1">
    <property type="nucleotide sequence ID" value="NZ_JBHLWO010000002.1"/>
</dbReference>
<dbReference type="SUPFAM" id="SSF47413">
    <property type="entry name" value="lambda repressor-like DNA-binding domains"/>
    <property type="match status" value="1"/>
</dbReference>
<organism evidence="2 3">
    <name type="scientific">Olivibacter oleidegradans</name>
    <dbReference type="NCBI Taxonomy" id="760123"/>
    <lineage>
        <taxon>Bacteria</taxon>
        <taxon>Pseudomonadati</taxon>
        <taxon>Bacteroidota</taxon>
        <taxon>Sphingobacteriia</taxon>
        <taxon>Sphingobacteriales</taxon>
        <taxon>Sphingobacteriaceae</taxon>
        <taxon>Olivibacter</taxon>
    </lineage>
</organism>
<comment type="caution">
    <text evidence="2">The sequence shown here is derived from an EMBL/GenBank/DDBJ whole genome shotgun (WGS) entry which is preliminary data.</text>
</comment>
<accession>A0ABV6HIF6</accession>
<keyword evidence="3" id="KW-1185">Reference proteome</keyword>
<evidence type="ECO:0000313" key="2">
    <source>
        <dbReference type="EMBL" id="MFC0318677.1"/>
    </source>
</evidence>
<dbReference type="PROSITE" id="PS50943">
    <property type="entry name" value="HTH_CROC1"/>
    <property type="match status" value="1"/>
</dbReference>
<dbReference type="EMBL" id="JBHLWO010000002">
    <property type="protein sequence ID" value="MFC0318677.1"/>
    <property type="molecule type" value="Genomic_DNA"/>
</dbReference>